<comment type="catalytic activity">
    <reaction evidence="5">
        <text>3'-dephospho-CoA + ATP = ADP + CoA + H(+)</text>
        <dbReference type="Rhea" id="RHEA:18245"/>
        <dbReference type="ChEBI" id="CHEBI:15378"/>
        <dbReference type="ChEBI" id="CHEBI:30616"/>
        <dbReference type="ChEBI" id="CHEBI:57287"/>
        <dbReference type="ChEBI" id="CHEBI:57328"/>
        <dbReference type="ChEBI" id="CHEBI:456216"/>
        <dbReference type="EC" id="2.7.1.24"/>
    </reaction>
</comment>
<dbReference type="PANTHER" id="PTHR10695:SF46">
    <property type="entry name" value="BIFUNCTIONAL COENZYME A SYNTHASE-RELATED"/>
    <property type="match status" value="1"/>
</dbReference>
<evidence type="ECO:0000256" key="1">
    <source>
        <dbReference type="ARBA" id="ARBA00009018"/>
    </source>
</evidence>
<sequence>MRRKPSRPLRVGLTGGIGSGKSTVGQMLAALGACLIDADQISREVTGPQGAAMAAIRSTFGAEYVDACGALDRARMRQLAFSQPQARARLEGIIHPLVAAHGDSRAQQALAAGAGLIVHDIPLLAESGPSGPWARRLDAVVVVDCLAETQIERVMRRSGLAREQVQGIIASQASRSARRALADVVLANEADGTLQQLQAEVRQMARWFGL</sequence>
<comment type="subcellular location">
    <subcellularLocation>
        <location evidence="5">Cytoplasm</location>
    </subcellularLocation>
</comment>
<dbReference type="PROSITE" id="PS51219">
    <property type="entry name" value="DPCK"/>
    <property type="match status" value="1"/>
</dbReference>
<dbReference type="Proteomes" id="UP000000374">
    <property type="component" value="Chromosome"/>
</dbReference>
<dbReference type="InterPro" id="IPR001977">
    <property type="entry name" value="Depp_CoAkinase"/>
</dbReference>
<dbReference type="UniPathway" id="UPA00241">
    <property type="reaction ID" value="UER00356"/>
</dbReference>
<evidence type="ECO:0000256" key="3">
    <source>
        <dbReference type="ARBA" id="ARBA00022840"/>
    </source>
</evidence>
<evidence type="ECO:0000256" key="6">
    <source>
        <dbReference type="NCBIfam" id="TIGR00152"/>
    </source>
</evidence>
<dbReference type="PROSITE" id="PS51257">
    <property type="entry name" value="PROKAR_LIPOPROTEIN"/>
    <property type="match status" value="1"/>
</dbReference>
<protein>
    <recommendedName>
        <fullName evidence="5 6">Dephospho-CoA kinase</fullName>
        <ecNumber evidence="5 6">2.7.1.24</ecNumber>
    </recommendedName>
    <alternativeName>
        <fullName evidence="5">Dephosphocoenzyme A kinase</fullName>
    </alternativeName>
</protein>
<dbReference type="SUPFAM" id="SSF52540">
    <property type="entry name" value="P-loop containing nucleoside triphosphate hydrolases"/>
    <property type="match status" value="1"/>
</dbReference>
<comment type="similarity">
    <text evidence="1 5">Belongs to the CoaE family.</text>
</comment>
<evidence type="ECO:0000256" key="5">
    <source>
        <dbReference type="HAMAP-Rule" id="MF_00376"/>
    </source>
</evidence>
<dbReference type="CDD" id="cd02022">
    <property type="entry name" value="DPCK"/>
    <property type="match status" value="1"/>
</dbReference>
<dbReference type="PANTHER" id="PTHR10695">
    <property type="entry name" value="DEPHOSPHO-COA KINASE-RELATED"/>
    <property type="match status" value="1"/>
</dbReference>
<dbReference type="Gene3D" id="3.40.50.300">
    <property type="entry name" value="P-loop containing nucleotide triphosphate hydrolases"/>
    <property type="match status" value="1"/>
</dbReference>
<dbReference type="GeneID" id="76462273"/>
<evidence type="ECO:0000256" key="2">
    <source>
        <dbReference type="ARBA" id="ARBA00022741"/>
    </source>
</evidence>
<dbReference type="InterPro" id="IPR027417">
    <property type="entry name" value="P-loop_NTPase"/>
</dbReference>
<dbReference type="RefSeq" id="WP_011811616.1">
    <property type="nucleotide sequence ID" value="NC_008786.1"/>
</dbReference>
<keyword evidence="3 5" id="KW-0067">ATP-binding</keyword>
<reference evidence="8" key="1">
    <citation type="submission" date="2006-12" db="EMBL/GenBank/DDBJ databases">
        <title>Complete sequence of chromosome 1 of Verminephrobacter eiseniae EF01-2.</title>
        <authorList>
            <person name="Copeland A."/>
            <person name="Lucas S."/>
            <person name="Lapidus A."/>
            <person name="Barry K."/>
            <person name="Detter J.C."/>
            <person name="Glavina del Rio T."/>
            <person name="Dalin E."/>
            <person name="Tice H."/>
            <person name="Pitluck S."/>
            <person name="Chertkov O."/>
            <person name="Brettin T."/>
            <person name="Bruce D."/>
            <person name="Han C."/>
            <person name="Tapia R."/>
            <person name="Gilna P."/>
            <person name="Schmutz J."/>
            <person name="Larimer F."/>
            <person name="Land M."/>
            <person name="Hauser L."/>
            <person name="Kyrpides N."/>
            <person name="Kim E."/>
            <person name="Stahl D."/>
            <person name="Richardson P."/>
        </authorList>
    </citation>
    <scope>NUCLEOTIDE SEQUENCE [LARGE SCALE GENOMIC DNA]</scope>
    <source>
        <strain evidence="8">EF01-2</strain>
    </source>
</reference>
<accession>A1WPS2</accession>
<organism evidence="7 8">
    <name type="scientific">Verminephrobacter eiseniae (strain EF01-2)</name>
    <dbReference type="NCBI Taxonomy" id="391735"/>
    <lineage>
        <taxon>Bacteria</taxon>
        <taxon>Pseudomonadati</taxon>
        <taxon>Pseudomonadota</taxon>
        <taxon>Betaproteobacteria</taxon>
        <taxon>Burkholderiales</taxon>
        <taxon>Comamonadaceae</taxon>
        <taxon>Verminephrobacter</taxon>
    </lineage>
</organism>
<dbReference type="HOGENOM" id="CLU_057180_1_2_4"/>
<dbReference type="GO" id="GO:0015937">
    <property type="term" value="P:coenzyme A biosynthetic process"/>
    <property type="evidence" value="ECO:0007669"/>
    <property type="project" value="UniProtKB-UniRule"/>
</dbReference>
<dbReference type="Pfam" id="PF01121">
    <property type="entry name" value="CoaE"/>
    <property type="match status" value="1"/>
</dbReference>
<keyword evidence="2 5" id="KW-0547">Nucleotide-binding</keyword>
<evidence type="ECO:0000313" key="8">
    <source>
        <dbReference type="Proteomes" id="UP000000374"/>
    </source>
</evidence>
<comment type="function">
    <text evidence="5">Catalyzes the phosphorylation of the 3'-hydroxyl group of dephosphocoenzyme A to form coenzyme A.</text>
</comment>
<name>A1WPS2_VEREI</name>
<proteinExistence type="inferred from homology"/>
<dbReference type="eggNOG" id="COG0237">
    <property type="taxonomic scope" value="Bacteria"/>
</dbReference>
<dbReference type="GO" id="GO:0005737">
    <property type="term" value="C:cytoplasm"/>
    <property type="evidence" value="ECO:0007669"/>
    <property type="project" value="UniProtKB-SubCell"/>
</dbReference>
<dbReference type="AlphaFoldDB" id="A1WPS2"/>
<evidence type="ECO:0000256" key="4">
    <source>
        <dbReference type="ARBA" id="ARBA00022993"/>
    </source>
</evidence>
<dbReference type="GO" id="GO:0004140">
    <property type="term" value="F:dephospho-CoA kinase activity"/>
    <property type="evidence" value="ECO:0007669"/>
    <property type="project" value="UniProtKB-UniRule"/>
</dbReference>
<keyword evidence="4 5" id="KW-0173">Coenzyme A biosynthesis</keyword>
<keyword evidence="5 7" id="KW-0808">Transferase</keyword>
<keyword evidence="8" id="KW-1185">Reference proteome</keyword>
<dbReference type="KEGG" id="vei:Veis_3922"/>
<dbReference type="NCBIfam" id="TIGR00152">
    <property type="entry name" value="dephospho-CoA kinase"/>
    <property type="match status" value="1"/>
</dbReference>
<comment type="pathway">
    <text evidence="5">Cofactor biosynthesis; coenzyme A biosynthesis; CoA from (R)-pantothenate: step 5/5.</text>
</comment>
<dbReference type="STRING" id="391735.Veis_3922"/>
<keyword evidence="5 7" id="KW-0418">Kinase</keyword>
<dbReference type="HAMAP" id="MF_00376">
    <property type="entry name" value="Dephospho_CoA_kinase"/>
    <property type="match status" value="1"/>
</dbReference>
<evidence type="ECO:0000313" key="7">
    <source>
        <dbReference type="EMBL" id="ABM59629.1"/>
    </source>
</evidence>
<dbReference type="GO" id="GO:0005524">
    <property type="term" value="F:ATP binding"/>
    <property type="evidence" value="ECO:0007669"/>
    <property type="project" value="UniProtKB-UniRule"/>
</dbReference>
<keyword evidence="5" id="KW-0963">Cytoplasm</keyword>
<dbReference type="EMBL" id="CP000542">
    <property type="protein sequence ID" value="ABM59629.1"/>
    <property type="molecule type" value="Genomic_DNA"/>
</dbReference>
<dbReference type="OrthoDB" id="9812943at2"/>
<dbReference type="EC" id="2.7.1.24" evidence="5 6"/>
<feature type="binding site" evidence="5">
    <location>
        <begin position="18"/>
        <end position="23"/>
    </location>
    <ligand>
        <name>ATP</name>
        <dbReference type="ChEBI" id="CHEBI:30616"/>
    </ligand>
</feature>
<gene>
    <name evidence="5" type="primary">coaE</name>
    <name evidence="7" type="ordered locus">Veis_3922</name>
</gene>